<sequence length="453" mass="50827">MMEERTFSRAMQLLKSRQSLRSSKPPSSTLPVKRFPSGSPIFQGTPHIQGMKKWLGSLGHTDERLRRLKVIHVAGTKGKGSTCAYIDSLLGSYGRRTGFPLKRGLYTSPSLMNYNDMIRINFQPLSEAYFTKAFFEVWDGLRLDEEDKEPPRKLQLLAIMSFHVFLQEGVDVAIYETHHGGEFDVTNIIDDPVVTAITTIGLDHKEELGGTYESIAWHKGGIFKKGACALSVDQHPRAAGILDARARELGVTLGYVEALQELPGKFQDDAQRINASLALRASDVFLNHHTPGSHLSPEDVEDGLRNFRWPGRFHIVEEDSTTWYMDGAHNPMSVEIAAKWFLRLNKPQSAKNVLVFGLDSDRHDPYNTLETLATLLREHVEGIVLTSDTGHSDNKRLATYSEIWKSHSRDVKIKIADREQAMGCAREMGTQVFVTGSLFLVAFVLQKLNQSCT</sequence>
<dbReference type="Gene3D" id="3.90.190.20">
    <property type="entry name" value="Mur ligase, C-terminal domain"/>
    <property type="match status" value="1"/>
</dbReference>
<dbReference type="RefSeq" id="XP_041690969.1">
    <property type="nucleotide sequence ID" value="XM_041825606.1"/>
</dbReference>
<evidence type="ECO:0000256" key="6">
    <source>
        <dbReference type="ARBA" id="ARBA00022723"/>
    </source>
</evidence>
<keyword evidence="7" id="KW-0547">Nucleotide-binding</keyword>
<feature type="region of interest" description="Disordered" evidence="13">
    <location>
        <begin position="16"/>
        <end position="36"/>
    </location>
</feature>
<keyword evidence="4" id="KW-0554">One-carbon metabolism</keyword>
<evidence type="ECO:0000313" key="15">
    <source>
        <dbReference type="EMBL" id="CVL08202.1"/>
    </source>
</evidence>
<organism evidence="15 16">
    <name type="scientific">Fusarium mangiferae</name>
    <name type="common">Mango malformation disease fungus</name>
    <dbReference type="NCBI Taxonomy" id="192010"/>
    <lineage>
        <taxon>Eukaryota</taxon>
        <taxon>Fungi</taxon>
        <taxon>Dikarya</taxon>
        <taxon>Ascomycota</taxon>
        <taxon>Pezizomycotina</taxon>
        <taxon>Sordariomycetes</taxon>
        <taxon>Hypocreomycetidae</taxon>
        <taxon>Hypocreales</taxon>
        <taxon>Nectriaceae</taxon>
        <taxon>Fusarium</taxon>
        <taxon>Fusarium fujikuroi species complex</taxon>
    </lineage>
</organism>
<dbReference type="NCBIfam" id="TIGR01499">
    <property type="entry name" value="folC"/>
    <property type="match status" value="1"/>
</dbReference>
<feature type="compositionally biased region" description="Low complexity" evidence="13">
    <location>
        <begin position="16"/>
        <end position="27"/>
    </location>
</feature>
<dbReference type="Pfam" id="PF02875">
    <property type="entry name" value="Mur_ligase_C"/>
    <property type="match status" value="1"/>
</dbReference>
<comment type="catalytic activity">
    <reaction evidence="12">
        <text>(6S)-5,6,7,8-tetrahydrofolyl-(gamma-L-Glu)(n) + L-glutamate + ATP = (6S)-5,6,7,8-tetrahydrofolyl-(gamma-L-Glu)(n+1) + ADP + phosphate + H(+)</text>
        <dbReference type="Rhea" id="RHEA:10580"/>
        <dbReference type="Rhea" id="RHEA-COMP:14738"/>
        <dbReference type="Rhea" id="RHEA-COMP:14740"/>
        <dbReference type="ChEBI" id="CHEBI:15378"/>
        <dbReference type="ChEBI" id="CHEBI:29985"/>
        <dbReference type="ChEBI" id="CHEBI:30616"/>
        <dbReference type="ChEBI" id="CHEBI:43474"/>
        <dbReference type="ChEBI" id="CHEBI:141005"/>
        <dbReference type="ChEBI" id="CHEBI:456216"/>
        <dbReference type="EC" id="6.3.2.17"/>
    </reaction>
</comment>
<dbReference type="EC" id="6.3.2.17" evidence="3"/>
<keyword evidence="6" id="KW-0479">Metal-binding</keyword>
<dbReference type="InterPro" id="IPR004101">
    <property type="entry name" value="Mur_ligase_C"/>
</dbReference>
<evidence type="ECO:0000256" key="1">
    <source>
        <dbReference type="ARBA" id="ARBA00005150"/>
    </source>
</evidence>
<comment type="pathway">
    <text evidence="1">Cofactor biosynthesis; tetrahydrofolylpolyglutamate biosynthesis.</text>
</comment>
<dbReference type="InterPro" id="IPR018109">
    <property type="entry name" value="Folylpolyglutamate_synth_CS"/>
</dbReference>
<accession>A0A1L7UG67</accession>
<evidence type="ECO:0000256" key="8">
    <source>
        <dbReference type="ARBA" id="ARBA00022840"/>
    </source>
</evidence>
<evidence type="ECO:0000256" key="5">
    <source>
        <dbReference type="ARBA" id="ARBA00022598"/>
    </source>
</evidence>
<keyword evidence="5" id="KW-0436">Ligase</keyword>
<dbReference type="SUPFAM" id="SSF53623">
    <property type="entry name" value="MurD-like peptide ligases, catalytic domain"/>
    <property type="match status" value="1"/>
</dbReference>
<evidence type="ECO:0000256" key="12">
    <source>
        <dbReference type="ARBA" id="ARBA00047493"/>
    </source>
</evidence>
<keyword evidence="8" id="KW-0067">ATP-binding</keyword>
<feature type="domain" description="Mur ligase C-terminal" evidence="14">
    <location>
        <begin position="311"/>
        <end position="437"/>
    </location>
</feature>
<dbReference type="PANTHER" id="PTHR11136:SF5">
    <property type="entry name" value="FOLYLPOLYGLUTAMATE SYNTHASE, MITOCHONDRIAL"/>
    <property type="match status" value="1"/>
</dbReference>
<dbReference type="Proteomes" id="UP000184255">
    <property type="component" value="Unassembled WGS sequence"/>
</dbReference>
<dbReference type="SUPFAM" id="SSF53244">
    <property type="entry name" value="MurD-like peptide ligases, peptide-binding domain"/>
    <property type="match status" value="1"/>
</dbReference>
<reference evidence="16" key="1">
    <citation type="journal article" date="2016" name="Genome Biol. Evol.">
        <title>Comparative 'omics' of the Fusarium fujikuroi species complex highlights differences in genetic potential and metabolite synthesis.</title>
        <authorList>
            <person name="Niehaus E.-M."/>
            <person name="Muensterkoetter M."/>
            <person name="Proctor R.H."/>
            <person name="Brown D.W."/>
            <person name="Sharon A."/>
            <person name="Idan Y."/>
            <person name="Oren-Young L."/>
            <person name="Sieber C.M."/>
            <person name="Novak O."/>
            <person name="Pencik A."/>
            <person name="Tarkowska D."/>
            <person name="Hromadova K."/>
            <person name="Freeman S."/>
            <person name="Maymon M."/>
            <person name="Elazar M."/>
            <person name="Youssef S.A."/>
            <person name="El-Shabrawy E.S.M."/>
            <person name="Shalaby A.B.A."/>
            <person name="Houterman P."/>
            <person name="Brock N.L."/>
            <person name="Burkhardt I."/>
            <person name="Tsavkelova E.A."/>
            <person name="Dickschat J.S."/>
            <person name="Galuszka P."/>
            <person name="Gueldener U."/>
            <person name="Tudzynski B."/>
        </authorList>
    </citation>
    <scope>NUCLEOTIDE SEQUENCE [LARGE SCALE GENOMIC DNA]</scope>
    <source>
        <strain evidence="16">MRC7560</strain>
    </source>
</reference>
<gene>
    <name evidence="15" type="ORF">FMAN_14158</name>
</gene>
<comment type="caution">
    <text evidence="15">The sequence shown here is derived from an EMBL/GenBank/DDBJ whole genome shotgun (WGS) entry which is preliminary data.</text>
</comment>
<dbReference type="InterPro" id="IPR001645">
    <property type="entry name" value="Folylpolyglutamate_synth"/>
</dbReference>
<evidence type="ECO:0000259" key="14">
    <source>
        <dbReference type="Pfam" id="PF02875"/>
    </source>
</evidence>
<dbReference type="EMBL" id="FCQH01000022">
    <property type="protein sequence ID" value="CVL08202.1"/>
    <property type="molecule type" value="Genomic_DNA"/>
</dbReference>
<keyword evidence="16" id="KW-1185">Reference proteome</keyword>
<name>A0A1L7UG67_FUSMA</name>
<evidence type="ECO:0000256" key="11">
    <source>
        <dbReference type="ARBA" id="ARBA00030876"/>
    </source>
</evidence>
<dbReference type="PANTHER" id="PTHR11136">
    <property type="entry name" value="FOLYLPOLYGLUTAMATE SYNTHASE-RELATED"/>
    <property type="match status" value="1"/>
</dbReference>
<dbReference type="Gene3D" id="3.40.1190.10">
    <property type="entry name" value="Mur-like, catalytic domain"/>
    <property type="match status" value="1"/>
</dbReference>
<dbReference type="UniPathway" id="UPA00850"/>
<evidence type="ECO:0000256" key="3">
    <source>
        <dbReference type="ARBA" id="ARBA00013025"/>
    </source>
</evidence>
<dbReference type="AlphaFoldDB" id="A0A1L7UG67"/>
<dbReference type="InterPro" id="IPR036615">
    <property type="entry name" value="Mur_ligase_C_dom_sf"/>
</dbReference>
<comment type="similarity">
    <text evidence="2">Belongs to the folylpolyglutamate synthase family.</text>
</comment>
<evidence type="ECO:0000256" key="4">
    <source>
        <dbReference type="ARBA" id="ARBA00022563"/>
    </source>
</evidence>
<dbReference type="PROSITE" id="PS01011">
    <property type="entry name" value="FOLYLPOLYGLU_SYNT_1"/>
    <property type="match status" value="1"/>
</dbReference>
<evidence type="ECO:0000256" key="2">
    <source>
        <dbReference type="ARBA" id="ARBA00008276"/>
    </source>
</evidence>
<dbReference type="GO" id="GO:0005739">
    <property type="term" value="C:mitochondrion"/>
    <property type="evidence" value="ECO:0007669"/>
    <property type="project" value="TreeGrafter"/>
</dbReference>
<evidence type="ECO:0000313" key="16">
    <source>
        <dbReference type="Proteomes" id="UP000184255"/>
    </source>
</evidence>
<evidence type="ECO:0000256" key="7">
    <source>
        <dbReference type="ARBA" id="ARBA00022741"/>
    </source>
</evidence>
<dbReference type="GO" id="GO:0006730">
    <property type="term" value="P:one-carbon metabolic process"/>
    <property type="evidence" value="ECO:0007669"/>
    <property type="project" value="UniProtKB-KW"/>
</dbReference>
<dbReference type="GO" id="GO:0005829">
    <property type="term" value="C:cytosol"/>
    <property type="evidence" value="ECO:0007669"/>
    <property type="project" value="TreeGrafter"/>
</dbReference>
<evidence type="ECO:0000256" key="9">
    <source>
        <dbReference type="ARBA" id="ARBA00022842"/>
    </source>
</evidence>
<dbReference type="GO" id="GO:0004326">
    <property type="term" value="F:tetrahydrofolylpolyglutamate synthase activity"/>
    <property type="evidence" value="ECO:0007669"/>
    <property type="project" value="UniProtKB-EC"/>
</dbReference>
<evidence type="ECO:0000256" key="13">
    <source>
        <dbReference type="SAM" id="MobiDB-lite"/>
    </source>
</evidence>
<evidence type="ECO:0000256" key="10">
    <source>
        <dbReference type="ARBA" id="ARBA00030592"/>
    </source>
</evidence>
<keyword evidence="9" id="KW-0460">Magnesium</keyword>
<dbReference type="InterPro" id="IPR036565">
    <property type="entry name" value="Mur-like_cat_sf"/>
</dbReference>
<dbReference type="GO" id="GO:0046872">
    <property type="term" value="F:metal ion binding"/>
    <property type="evidence" value="ECO:0007669"/>
    <property type="project" value="UniProtKB-KW"/>
</dbReference>
<dbReference type="GeneID" id="65093407"/>
<dbReference type="VEuPathDB" id="FungiDB:FMAN_14158"/>
<protein>
    <recommendedName>
        <fullName evidence="3">tetrahydrofolate synthase</fullName>
        <ecNumber evidence="3">6.3.2.17</ecNumber>
    </recommendedName>
    <alternativeName>
        <fullName evidence="11">Folylpoly-gamma-glutamate synthetase</fullName>
    </alternativeName>
    <alternativeName>
        <fullName evidence="10">Tetrahydrofolylpolyglutamate synthase</fullName>
    </alternativeName>
</protein>
<dbReference type="GO" id="GO:0005524">
    <property type="term" value="F:ATP binding"/>
    <property type="evidence" value="ECO:0007669"/>
    <property type="project" value="UniProtKB-KW"/>
</dbReference>
<proteinExistence type="inferred from homology"/>